<dbReference type="SUPFAM" id="SSF56801">
    <property type="entry name" value="Acetyl-CoA synthetase-like"/>
    <property type="match status" value="1"/>
</dbReference>
<dbReference type="GO" id="GO:0005783">
    <property type="term" value="C:endoplasmic reticulum"/>
    <property type="evidence" value="ECO:0007669"/>
    <property type="project" value="TreeGrafter"/>
</dbReference>
<dbReference type="Gene3D" id="3.40.50.12780">
    <property type="entry name" value="N-terminal domain of ligase-like"/>
    <property type="match status" value="2"/>
</dbReference>
<dbReference type="PANTHER" id="PTHR43272">
    <property type="entry name" value="LONG-CHAIN-FATTY-ACID--COA LIGASE"/>
    <property type="match status" value="1"/>
</dbReference>
<dbReference type="AlphaFoldDB" id="A0A6A7G7W4"/>
<accession>A0A6A7G7W4</accession>
<dbReference type="PROSITE" id="PS00455">
    <property type="entry name" value="AMP_BINDING"/>
    <property type="match status" value="1"/>
</dbReference>
<dbReference type="InterPro" id="IPR000873">
    <property type="entry name" value="AMP-dep_synth/lig_dom"/>
</dbReference>
<evidence type="ECO:0000256" key="3">
    <source>
        <dbReference type="ARBA" id="ARBA00023098"/>
    </source>
</evidence>
<dbReference type="PANTHER" id="PTHR43272:SF32">
    <property type="entry name" value="AMP-DEPENDENT SYNTHETASE_LIGASE DOMAIN-CONTAINING PROTEIN"/>
    <property type="match status" value="1"/>
</dbReference>
<organism evidence="6">
    <name type="scientific">Hirondellea gigas</name>
    <dbReference type="NCBI Taxonomy" id="1518452"/>
    <lineage>
        <taxon>Eukaryota</taxon>
        <taxon>Metazoa</taxon>
        <taxon>Ecdysozoa</taxon>
        <taxon>Arthropoda</taxon>
        <taxon>Crustacea</taxon>
        <taxon>Multicrustacea</taxon>
        <taxon>Malacostraca</taxon>
        <taxon>Eumalacostraca</taxon>
        <taxon>Peracarida</taxon>
        <taxon>Amphipoda</taxon>
        <taxon>Amphilochidea</taxon>
        <taxon>Lysianassida</taxon>
        <taxon>Lysianassidira</taxon>
        <taxon>Lysianassoidea</taxon>
        <taxon>Lysianassidae</taxon>
        <taxon>Hirondellea</taxon>
    </lineage>
</organism>
<dbReference type="EC" id="6.2.1.3" evidence="4"/>
<sequence length="680" mass="75398">MAEFPVNPCSGPDQVLPATSLKTWTIDTPVLLQMSTSGYASAVPLSMYSMMKAVAEDKPLRKAMALQQHGTWKSWNYRDYFEESCTVAKAFIALGLERSHGVCLMGNNHPHWLIANFGSIFAGGVSTGVYTSNSPITCRHMAKDCRAQVLVLENQHYIDKFLPLKQFLPHVKVIVQYSGTPTMPGVLSWQELLAIGSKQSDDAFNNRLKLQAVNQCCSLIYTSGTTGLPKGVMTSQDAITWCVTQIVAVTNPQRESKDIVSYLPLSHIAGLMSDCYAAVAMASTVFFTENDILKGGSLIDALRQIEPTGLLSVPRVWEKLYDKLQEYERSLTPTKKKMGDWCKQQILNYYDALSEGRELSSFEQVRLSMARKAVANVKTSLGLSKAVNLVSGGAPLSPDIQKYFMSMDMPVRDSYALSETAAIGFSNVFLPGNFRSGSLGKVVRLTSMEIKRYSADFGEYTDKEGEICFKGRSIFMGYLNQEDVTNEVILDDGWMRTGDLGYLDKDGYLFLSGRVKEIIITAGGENVPPVFIESAIKKLLPFLSNTMLVGDRRKYLSILLTVKCGVEDKTGMPNEALGPSVVAWCAERGVTLNTVSEFRREIERDGDGPLAMGVQDAIDRYNSEHAISNAQKVQRWTFLPHDFSLATGELNNFLKLKRKVTARMYADVIDDLYGDVKSKL</sequence>
<keyword evidence="2" id="KW-0276">Fatty acid metabolism</keyword>
<keyword evidence="3" id="KW-0443">Lipid metabolism</keyword>
<reference evidence="6" key="1">
    <citation type="submission" date="2017-11" db="EMBL/GenBank/DDBJ databases">
        <title>The sensing device of the deep-sea amphipod.</title>
        <authorList>
            <person name="Kobayashi H."/>
            <person name="Nagahama T."/>
            <person name="Arai W."/>
            <person name="Sasagawa Y."/>
            <person name="Umeda M."/>
            <person name="Hayashi T."/>
            <person name="Nikaido I."/>
            <person name="Watanabe H."/>
            <person name="Oguri K."/>
            <person name="Kitazato H."/>
            <person name="Fujioka K."/>
            <person name="Kido Y."/>
            <person name="Takami H."/>
        </authorList>
    </citation>
    <scope>NUCLEOTIDE SEQUENCE</scope>
    <source>
        <tissue evidence="6">Whole body</tissue>
    </source>
</reference>
<evidence type="ECO:0000259" key="5">
    <source>
        <dbReference type="Pfam" id="PF00501"/>
    </source>
</evidence>
<dbReference type="GO" id="GO:0004467">
    <property type="term" value="F:long-chain fatty acid-CoA ligase activity"/>
    <property type="evidence" value="ECO:0007669"/>
    <property type="project" value="UniProtKB-EC"/>
</dbReference>
<dbReference type="InterPro" id="IPR020845">
    <property type="entry name" value="AMP-binding_CS"/>
</dbReference>
<evidence type="ECO:0000256" key="1">
    <source>
        <dbReference type="ARBA" id="ARBA00022598"/>
    </source>
</evidence>
<dbReference type="GO" id="GO:0016020">
    <property type="term" value="C:membrane"/>
    <property type="evidence" value="ECO:0007669"/>
    <property type="project" value="TreeGrafter"/>
</dbReference>
<evidence type="ECO:0000256" key="2">
    <source>
        <dbReference type="ARBA" id="ARBA00022832"/>
    </source>
</evidence>
<dbReference type="Pfam" id="PF00501">
    <property type="entry name" value="AMP-binding"/>
    <property type="match status" value="1"/>
</dbReference>
<evidence type="ECO:0000313" key="6">
    <source>
        <dbReference type="EMBL" id="LAC26549.1"/>
    </source>
</evidence>
<dbReference type="InterPro" id="IPR042099">
    <property type="entry name" value="ANL_N_sf"/>
</dbReference>
<evidence type="ECO:0000256" key="4">
    <source>
        <dbReference type="ARBA" id="ARBA00026121"/>
    </source>
</evidence>
<feature type="domain" description="AMP-dependent synthetase/ligase" evidence="5">
    <location>
        <begin position="55"/>
        <end position="479"/>
    </location>
</feature>
<dbReference type="EMBL" id="IACT01007432">
    <property type="protein sequence ID" value="LAC26549.1"/>
    <property type="molecule type" value="mRNA"/>
</dbReference>
<protein>
    <recommendedName>
        <fullName evidence="4">long-chain-fatty-acid--CoA ligase</fullName>
        <ecNumber evidence="4">6.2.1.3</ecNumber>
    </recommendedName>
</protein>
<name>A0A6A7G7W4_9CRUS</name>
<proteinExistence type="evidence at transcript level"/>
<keyword evidence="1 6" id="KW-0436">Ligase</keyword>